<dbReference type="Proteomes" id="UP000266745">
    <property type="component" value="Chromosome"/>
</dbReference>
<evidence type="ECO:0000256" key="1">
    <source>
        <dbReference type="ARBA" id="ARBA00004618"/>
    </source>
</evidence>
<keyword evidence="5" id="KW-0812">Transmembrane</keyword>
<name>A0A3G1B562_9ARCH</name>
<dbReference type="GeneID" id="24875869"/>
<comment type="subcellular location">
    <subcellularLocation>
        <location evidence="1 4">Archaeal flagellum</location>
    </subcellularLocation>
</comment>
<organism evidence="6 7">
    <name type="scientific">Candidatus Nitrosotenuis cloacae</name>
    <dbReference type="NCBI Taxonomy" id="1603555"/>
    <lineage>
        <taxon>Archaea</taxon>
        <taxon>Nitrososphaerota</taxon>
        <taxon>Candidatus Nitrosotenuis</taxon>
    </lineage>
</organism>
<keyword evidence="6" id="KW-0282">Flagellum</keyword>
<protein>
    <recommendedName>
        <fullName evidence="4">Flagellin</fullName>
    </recommendedName>
</protein>
<evidence type="ECO:0000256" key="2">
    <source>
        <dbReference type="ARBA" id="ARBA00010256"/>
    </source>
</evidence>
<dbReference type="Pfam" id="PF01917">
    <property type="entry name" value="Flagellin_arch-type"/>
    <property type="match status" value="1"/>
</dbReference>
<keyword evidence="7" id="KW-1185">Reference proteome</keyword>
<dbReference type="GO" id="GO:0097588">
    <property type="term" value="P:archaeal or bacterial-type flagellum-dependent cell motility"/>
    <property type="evidence" value="ECO:0007669"/>
    <property type="project" value="InterPro"/>
</dbReference>
<evidence type="ECO:0000313" key="7">
    <source>
        <dbReference type="Proteomes" id="UP000266745"/>
    </source>
</evidence>
<dbReference type="NCBIfam" id="TIGR02537">
    <property type="entry name" value="arch_flag_Nterm"/>
    <property type="match status" value="1"/>
</dbReference>
<dbReference type="OrthoDB" id="12034at2157"/>
<dbReference type="AlphaFoldDB" id="A0A3G1B562"/>
<evidence type="ECO:0000313" key="6">
    <source>
        <dbReference type="EMBL" id="AJZ75920.1"/>
    </source>
</evidence>
<feature type="transmembrane region" description="Helical" evidence="5">
    <location>
        <begin position="21"/>
        <end position="43"/>
    </location>
</feature>
<gene>
    <name evidence="6" type="ORF">SU86_005575</name>
</gene>
<evidence type="ECO:0000256" key="3">
    <source>
        <dbReference type="ARBA" id="ARBA00022440"/>
    </source>
</evidence>
<sequence>MKLVRKGHRPSHRGVIGVESAIVMIAFVIVAAALAFVVLNMGFSTTQRAKTAIISSLEESSSALEIAGKVTGSGDVSPTGKMNVTAVPLKLASGGSSVNLGNTTMAVKYFSNTVEYDNIMTGVLTSGTYSNLTTAMQAAAQAGHINVNPITSNTAADATAAVIYFAVNLNNNAILDQGEHAVLAIVHKGSERPAALDNIKVEVIVPTGSPLTVERLVPNITHSIVDLG</sequence>
<evidence type="ECO:0000256" key="4">
    <source>
        <dbReference type="RuleBase" id="RU361282"/>
    </source>
</evidence>
<proteinExistence type="inferred from homology"/>
<dbReference type="InterPro" id="IPR002774">
    <property type="entry name" value="Flagellin_arc-type"/>
</dbReference>
<keyword evidence="3 4" id="KW-0974">Archaeal flagellum</keyword>
<dbReference type="RefSeq" id="WP_048188772.1">
    <property type="nucleotide sequence ID" value="NZ_CP011097.1"/>
</dbReference>
<keyword evidence="6" id="KW-0966">Cell projection</keyword>
<dbReference type="InterPro" id="IPR013373">
    <property type="entry name" value="Flagellin/pilin_N_arc"/>
</dbReference>
<dbReference type="STRING" id="1603555.SU86_005575"/>
<dbReference type="PANTHER" id="PTHR35903">
    <property type="entry name" value="FLAGELLIN B1"/>
    <property type="match status" value="1"/>
</dbReference>
<dbReference type="GO" id="GO:0005198">
    <property type="term" value="F:structural molecule activity"/>
    <property type="evidence" value="ECO:0007669"/>
    <property type="project" value="InterPro"/>
</dbReference>
<dbReference type="GO" id="GO:0097589">
    <property type="term" value="C:archaeal-type flagellum"/>
    <property type="evidence" value="ECO:0007669"/>
    <property type="project" value="UniProtKB-SubCell"/>
</dbReference>
<dbReference type="KEGG" id="tah:SU86_005575"/>
<dbReference type="EMBL" id="CP011097">
    <property type="protein sequence ID" value="AJZ75920.1"/>
    <property type="molecule type" value="Genomic_DNA"/>
</dbReference>
<accession>A0A3G1B562</accession>
<keyword evidence="6" id="KW-0969">Cilium</keyword>
<evidence type="ECO:0000256" key="5">
    <source>
        <dbReference type="SAM" id="Phobius"/>
    </source>
</evidence>
<comment type="function">
    <text evidence="4">Flagellin is the subunit protein which polymerizes to form the filaments of archaeal flagella.</text>
</comment>
<reference evidence="6 7" key="1">
    <citation type="journal article" date="2016" name="Sci. Rep.">
        <title>A novel ammonia-oxidizing archaeon from wastewater treatment plant: Its enrichment, physiological and genomic characteristics.</title>
        <authorList>
            <person name="Li Y."/>
            <person name="Ding K."/>
            <person name="Wen X."/>
            <person name="Zhang B."/>
            <person name="Shen B."/>
            <person name="Yang Y."/>
        </authorList>
    </citation>
    <scope>NUCLEOTIDE SEQUENCE [LARGE SCALE GENOMIC DNA]</scope>
    <source>
        <strain evidence="6 7">SAT1</strain>
    </source>
</reference>
<dbReference type="PANTHER" id="PTHR35903:SF1">
    <property type="entry name" value="FLAGELLIN B1"/>
    <property type="match status" value="1"/>
</dbReference>
<keyword evidence="5" id="KW-1133">Transmembrane helix</keyword>
<keyword evidence="5" id="KW-0472">Membrane</keyword>
<comment type="similarity">
    <text evidence="2 4">Belongs to the archaeal flagellin family.</text>
</comment>